<evidence type="ECO:0000256" key="1">
    <source>
        <dbReference type="ARBA" id="ARBA00004571"/>
    </source>
</evidence>
<evidence type="ECO:0000256" key="9">
    <source>
        <dbReference type="ARBA" id="ARBA00023136"/>
    </source>
</evidence>
<evidence type="ECO:0000256" key="6">
    <source>
        <dbReference type="ARBA" id="ARBA00023004"/>
    </source>
</evidence>
<evidence type="ECO:0000256" key="11">
    <source>
        <dbReference type="PROSITE-ProRule" id="PRU01360"/>
    </source>
</evidence>
<name>H1DF74_9BACT</name>
<protein>
    <recommendedName>
        <fullName evidence="18">TonB-dependent receptor plug domain-containing protein</fullName>
    </recommendedName>
</protein>
<dbReference type="Gene3D" id="2.40.170.20">
    <property type="entry name" value="TonB-dependent receptor, beta-barrel domain"/>
    <property type="match status" value="1"/>
</dbReference>
<reference evidence="16 17" key="1">
    <citation type="submission" date="2012-01" db="EMBL/GenBank/DDBJ databases">
        <title>The Genome Sequence of Odoribacter laneus YIT 12061.</title>
        <authorList>
            <consortium name="The Broad Institute Genome Sequencing Platform"/>
            <person name="Earl A."/>
            <person name="Ward D."/>
            <person name="Feldgarden M."/>
            <person name="Gevers D."/>
            <person name="Morotomi M."/>
            <person name="Young S.K."/>
            <person name="Zeng Q."/>
            <person name="Gargeya S."/>
            <person name="Fitzgerald M."/>
            <person name="Haas B."/>
            <person name="Abouelleil A."/>
            <person name="Alvarado L."/>
            <person name="Arachchi H.M."/>
            <person name="Berlin A."/>
            <person name="Chapman S.B."/>
            <person name="Gearin G."/>
            <person name="Goldberg J."/>
            <person name="Griggs A."/>
            <person name="Gujja S."/>
            <person name="Hansen M."/>
            <person name="Heiman D."/>
            <person name="Howarth C."/>
            <person name="Larimer J."/>
            <person name="Lui A."/>
            <person name="MacDonald P.J.P."/>
            <person name="McCowen C."/>
            <person name="Montmayeur A."/>
            <person name="Murphy C."/>
            <person name="Neiman D."/>
            <person name="Pearson M."/>
            <person name="Priest M."/>
            <person name="Roberts A."/>
            <person name="Saif S."/>
            <person name="Shea T."/>
            <person name="Sisk P."/>
            <person name="Stolte C."/>
            <person name="Sykes S."/>
            <person name="Wortman J."/>
            <person name="Nusbaum C."/>
            <person name="Birren B."/>
        </authorList>
    </citation>
    <scope>NUCLEOTIDE SEQUENCE [LARGE SCALE GENOMIC DNA]</scope>
    <source>
        <strain evidence="16 17">YIT 12061</strain>
    </source>
</reference>
<evidence type="ECO:0000256" key="12">
    <source>
        <dbReference type="RuleBase" id="RU003357"/>
    </source>
</evidence>
<gene>
    <name evidence="16" type="ORF">HMPREF9449_00910</name>
</gene>
<dbReference type="eggNOG" id="COG4772">
    <property type="taxonomic scope" value="Bacteria"/>
</dbReference>
<dbReference type="GO" id="GO:0009279">
    <property type="term" value="C:cell outer membrane"/>
    <property type="evidence" value="ECO:0007669"/>
    <property type="project" value="UniProtKB-SubCell"/>
</dbReference>
<evidence type="ECO:0000256" key="4">
    <source>
        <dbReference type="ARBA" id="ARBA00022496"/>
    </source>
</evidence>
<evidence type="ECO:0000256" key="8">
    <source>
        <dbReference type="ARBA" id="ARBA00023077"/>
    </source>
</evidence>
<dbReference type="GO" id="GO:0006826">
    <property type="term" value="P:iron ion transport"/>
    <property type="evidence" value="ECO:0007669"/>
    <property type="project" value="UniProtKB-KW"/>
</dbReference>
<dbReference type="InterPro" id="IPR039426">
    <property type="entry name" value="TonB-dep_rcpt-like"/>
</dbReference>
<keyword evidence="4" id="KW-0410">Iron transport</keyword>
<evidence type="ECO:0000256" key="2">
    <source>
        <dbReference type="ARBA" id="ARBA00022448"/>
    </source>
</evidence>
<dbReference type="GeneID" id="98068508"/>
<dbReference type="InterPro" id="IPR012910">
    <property type="entry name" value="Plug_dom"/>
</dbReference>
<evidence type="ECO:0000256" key="3">
    <source>
        <dbReference type="ARBA" id="ARBA00022452"/>
    </source>
</evidence>
<accession>H1DF74</accession>
<feature type="chain" id="PRO_5003549150" description="TonB-dependent receptor plug domain-containing protein" evidence="13">
    <location>
        <begin position="19"/>
        <end position="709"/>
    </location>
</feature>
<evidence type="ECO:0000313" key="17">
    <source>
        <dbReference type="Proteomes" id="UP000004892"/>
    </source>
</evidence>
<dbReference type="Pfam" id="PF00593">
    <property type="entry name" value="TonB_dep_Rec_b-barrel"/>
    <property type="match status" value="1"/>
</dbReference>
<dbReference type="STRING" id="742817.HMPREF9449_00910"/>
<comment type="subcellular location">
    <subcellularLocation>
        <location evidence="1 11">Cell outer membrane</location>
        <topology evidence="1 11">Multi-pass membrane protein</topology>
    </subcellularLocation>
</comment>
<dbReference type="Proteomes" id="UP000004892">
    <property type="component" value="Unassembled WGS sequence"/>
</dbReference>
<evidence type="ECO:0000256" key="10">
    <source>
        <dbReference type="ARBA" id="ARBA00023237"/>
    </source>
</evidence>
<sequence>MRYILIILLFFICFPAFTQQSAIGSPDSVYSIVQQLQEVTVIAEKRELSPSDIPVALTVINERSIPGENNPDLRNISGIVPNFYMQEGGLKLSTPMYMRGIGTVSGTPPVGLYVDGVPVFDKNAFVFDLYDIQQIEVLRGPQTTLYGRNSINGLININTRQAGNKFALRGKIGVASYVSQNYNLVIDLPLKKLRNKFSFSYNKSRGYFKNKFESERRSNPTESYNGQYQGNIYAGRNWKIGLGANYVHSFDGGYAYYAVDSLKKERYKVNYNTPSSYKRDLLRSYLSVKKSGQHAAFNWMSSYSWSKDKQILDADFTYLDVFDNYKKSKQHLVTQEINLQSAATRYWDWTIGTFGFYKDLENNYLATFGKDKHFLLPMPLDEATYYNSTTTKGIAGYGQIGVKELWPGMVLTAGLRYDYESVHLNYRDSLLLTGSSQFEAYHSSKKDKSFAAWLPKFSFLQKWEKGISLYANVAKGYKAGGYNIIVNEMSSQFVDLGYEEEELWNYEIGLKYFSPRKKFNLTAALFYIDWKDQQIFVMGMMGPSIKNAGDARSFGGELDLQWEIVPRLTYTFSAGYNHAEYYHHLIQAYEGHRIVMSPEFTGHAGLSYQMPLRSLGFENFVASTTVSGFGTQYFDEANLLKQSPYFLWNLDLYFSGKHIDFHIWGKNLLDKAFFTYMLNNPVGEKLPQYYDMGQSGSPARFGASIAFKI</sequence>
<evidence type="ECO:0000313" key="16">
    <source>
        <dbReference type="EMBL" id="EHP49392.1"/>
    </source>
</evidence>
<evidence type="ECO:0000259" key="14">
    <source>
        <dbReference type="Pfam" id="PF00593"/>
    </source>
</evidence>
<dbReference type="InterPro" id="IPR036942">
    <property type="entry name" value="Beta-barrel_TonB_sf"/>
</dbReference>
<feature type="signal peptide" evidence="13">
    <location>
        <begin position="1"/>
        <end position="18"/>
    </location>
</feature>
<comment type="caution">
    <text evidence="16">The sequence shown here is derived from an EMBL/GenBank/DDBJ whole genome shotgun (WGS) entry which is preliminary data.</text>
</comment>
<evidence type="ECO:0000259" key="15">
    <source>
        <dbReference type="Pfam" id="PF07715"/>
    </source>
</evidence>
<dbReference type="HOGENOM" id="CLU_008287_15_2_10"/>
<dbReference type="PANTHER" id="PTHR32552">
    <property type="entry name" value="FERRICHROME IRON RECEPTOR-RELATED"/>
    <property type="match status" value="1"/>
</dbReference>
<feature type="domain" description="TonB-dependent receptor plug" evidence="15">
    <location>
        <begin position="51"/>
        <end position="153"/>
    </location>
</feature>
<keyword evidence="9 11" id="KW-0472">Membrane</keyword>
<dbReference type="InterPro" id="IPR000531">
    <property type="entry name" value="Beta-barrel_TonB"/>
</dbReference>
<dbReference type="PANTHER" id="PTHR32552:SF81">
    <property type="entry name" value="TONB-DEPENDENT OUTER MEMBRANE RECEPTOR"/>
    <property type="match status" value="1"/>
</dbReference>
<keyword evidence="7" id="KW-0406">Ion transport</keyword>
<dbReference type="Pfam" id="PF07715">
    <property type="entry name" value="Plug"/>
    <property type="match status" value="1"/>
</dbReference>
<keyword evidence="13" id="KW-0732">Signal</keyword>
<dbReference type="PROSITE" id="PS52016">
    <property type="entry name" value="TONB_DEPENDENT_REC_3"/>
    <property type="match status" value="1"/>
</dbReference>
<keyword evidence="10 11" id="KW-0998">Cell outer membrane</keyword>
<keyword evidence="17" id="KW-1185">Reference proteome</keyword>
<keyword evidence="3 11" id="KW-1134">Transmembrane beta strand</keyword>
<evidence type="ECO:0000256" key="13">
    <source>
        <dbReference type="SAM" id="SignalP"/>
    </source>
</evidence>
<dbReference type="SUPFAM" id="SSF56935">
    <property type="entry name" value="Porins"/>
    <property type="match status" value="1"/>
</dbReference>
<dbReference type="AlphaFoldDB" id="H1DF74"/>
<proteinExistence type="inferred from homology"/>
<comment type="similarity">
    <text evidence="11 12">Belongs to the TonB-dependent receptor family.</text>
</comment>
<evidence type="ECO:0000256" key="5">
    <source>
        <dbReference type="ARBA" id="ARBA00022692"/>
    </source>
</evidence>
<keyword evidence="6" id="KW-0408">Iron</keyword>
<keyword evidence="5 11" id="KW-0812">Transmembrane</keyword>
<evidence type="ECO:0000256" key="7">
    <source>
        <dbReference type="ARBA" id="ARBA00023065"/>
    </source>
</evidence>
<keyword evidence="2 11" id="KW-0813">Transport</keyword>
<feature type="domain" description="TonB-dependent receptor-like beta-barrel" evidence="14">
    <location>
        <begin position="198"/>
        <end position="668"/>
    </location>
</feature>
<dbReference type="RefSeq" id="WP_009136058.1">
    <property type="nucleotide sequence ID" value="NZ_JH594596.1"/>
</dbReference>
<dbReference type="EMBL" id="ADMC01000014">
    <property type="protein sequence ID" value="EHP49392.1"/>
    <property type="molecule type" value="Genomic_DNA"/>
</dbReference>
<keyword evidence="8 12" id="KW-0798">TonB box</keyword>
<dbReference type="PATRIC" id="fig|742817.3.peg.967"/>
<evidence type="ECO:0008006" key="18">
    <source>
        <dbReference type="Google" id="ProtNLM"/>
    </source>
</evidence>
<organism evidence="16 17">
    <name type="scientific">Odoribacter laneus YIT 12061</name>
    <dbReference type="NCBI Taxonomy" id="742817"/>
    <lineage>
        <taxon>Bacteria</taxon>
        <taxon>Pseudomonadati</taxon>
        <taxon>Bacteroidota</taxon>
        <taxon>Bacteroidia</taxon>
        <taxon>Bacteroidales</taxon>
        <taxon>Odoribacteraceae</taxon>
        <taxon>Odoribacter</taxon>
    </lineage>
</organism>